<accession>A0A2H0B2F2</accession>
<name>A0A2H0B2F2_9BACT</name>
<sequence>MKSKQIKWIAAVLIFLATTAWAWWQLKPKNKEIPQQEINIKQAEIPQAETVTYEDWSGFKFDYPDILTIKEVELDNPEVYSSLEISGTDGKRLMIRVSDTQMTDLVEWQKSFNRQNSVRKIDQTTLADLPGLKLQYGAPEMMLTVVIDSGVIYEIKNQADTGFWDRTHNDLVAGWQFTASAATNTAGGAGTNEAVTLVEETVE</sequence>
<protein>
    <submittedName>
        <fullName evidence="1">Uncharacterized protein</fullName>
    </submittedName>
</protein>
<dbReference type="Proteomes" id="UP000231081">
    <property type="component" value="Unassembled WGS sequence"/>
</dbReference>
<dbReference type="EMBL" id="PCSQ01000124">
    <property type="protein sequence ID" value="PIP51843.1"/>
    <property type="molecule type" value="Genomic_DNA"/>
</dbReference>
<proteinExistence type="predicted"/>
<organism evidence="1 2">
    <name type="scientific">Candidatus Beckwithbacteria bacterium CG23_combo_of_CG06-09_8_20_14_all_47_9</name>
    <dbReference type="NCBI Taxonomy" id="1974498"/>
    <lineage>
        <taxon>Bacteria</taxon>
        <taxon>Candidatus Beckwithiibacteriota</taxon>
    </lineage>
</organism>
<evidence type="ECO:0000313" key="1">
    <source>
        <dbReference type="EMBL" id="PIP51843.1"/>
    </source>
</evidence>
<comment type="caution">
    <text evidence="1">The sequence shown here is derived from an EMBL/GenBank/DDBJ whole genome shotgun (WGS) entry which is preliminary data.</text>
</comment>
<reference evidence="1 2" key="1">
    <citation type="submission" date="2017-09" db="EMBL/GenBank/DDBJ databases">
        <title>Depth-based differentiation of microbial function through sediment-hosted aquifers and enrichment of novel symbionts in the deep terrestrial subsurface.</title>
        <authorList>
            <person name="Probst A.J."/>
            <person name="Ladd B."/>
            <person name="Jarett J.K."/>
            <person name="Geller-Mcgrath D.E."/>
            <person name="Sieber C.M."/>
            <person name="Emerson J.B."/>
            <person name="Anantharaman K."/>
            <person name="Thomas B.C."/>
            <person name="Malmstrom R."/>
            <person name="Stieglmeier M."/>
            <person name="Klingl A."/>
            <person name="Woyke T."/>
            <person name="Ryan C.M."/>
            <person name="Banfield J.F."/>
        </authorList>
    </citation>
    <scope>NUCLEOTIDE SEQUENCE [LARGE SCALE GENOMIC DNA]</scope>
    <source>
        <strain evidence="1">CG23_combo_of_CG06-09_8_20_14_all_47_9</strain>
    </source>
</reference>
<evidence type="ECO:0000313" key="2">
    <source>
        <dbReference type="Proteomes" id="UP000231081"/>
    </source>
</evidence>
<gene>
    <name evidence="1" type="ORF">COX09_04790</name>
</gene>
<dbReference type="AlphaFoldDB" id="A0A2H0B2F2"/>